<feature type="transmembrane region" description="Helical" evidence="1">
    <location>
        <begin position="12"/>
        <end position="29"/>
    </location>
</feature>
<protein>
    <submittedName>
        <fullName evidence="2">Uncharacterized protein</fullName>
    </submittedName>
</protein>
<evidence type="ECO:0000256" key="1">
    <source>
        <dbReference type="SAM" id="Phobius"/>
    </source>
</evidence>
<comment type="caution">
    <text evidence="2">The sequence shown here is derived from an EMBL/GenBank/DDBJ whole genome shotgun (WGS) entry which is preliminary data.</text>
</comment>
<gene>
    <name evidence="2" type="ORF">E2C01_037185</name>
</gene>
<keyword evidence="1" id="KW-0812">Transmembrane</keyword>
<organism evidence="2 3">
    <name type="scientific">Portunus trituberculatus</name>
    <name type="common">Swimming crab</name>
    <name type="synonym">Neptunus trituberculatus</name>
    <dbReference type="NCBI Taxonomy" id="210409"/>
    <lineage>
        <taxon>Eukaryota</taxon>
        <taxon>Metazoa</taxon>
        <taxon>Ecdysozoa</taxon>
        <taxon>Arthropoda</taxon>
        <taxon>Crustacea</taxon>
        <taxon>Multicrustacea</taxon>
        <taxon>Malacostraca</taxon>
        <taxon>Eumalacostraca</taxon>
        <taxon>Eucarida</taxon>
        <taxon>Decapoda</taxon>
        <taxon>Pleocyemata</taxon>
        <taxon>Brachyura</taxon>
        <taxon>Eubrachyura</taxon>
        <taxon>Portunoidea</taxon>
        <taxon>Portunidae</taxon>
        <taxon>Portuninae</taxon>
        <taxon>Portunus</taxon>
    </lineage>
</organism>
<proteinExistence type="predicted"/>
<reference evidence="2 3" key="1">
    <citation type="submission" date="2019-05" db="EMBL/GenBank/DDBJ databases">
        <title>Another draft genome of Portunus trituberculatus and its Hox gene families provides insights of decapod evolution.</title>
        <authorList>
            <person name="Jeong J.-H."/>
            <person name="Song I."/>
            <person name="Kim S."/>
            <person name="Choi T."/>
            <person name="Kim D."/>
            <person name="Ryu S."/>
            <person name="Kim W."/>
        </authorList>
    </citation>
    <scope>NUCLEOTIDE SEQUENCE [LARGE SCALE GENOMIC DNA]</scope>
    <source>
        <tissue evidence="2">Muscle</tissue>
    </source>
</reference>
<sequence length="70" mass="8298">MSSSDKVYRKNIFFKKLIFFYFSCSYLWVDSLVTTKLTSCNKHLHIPLYFRFFKNLTGRSPKAAKIYGSL</sequence>
<dbReference type="AlphaFoldDB" id="A0A5B7FDZ5"/>
<keyword evidence="3" id="KW-1185">Reference proteome</keyword>
<name>A0A5B7FDZ5_PORTR</name>
<evidence type="ECO:0000313" key="3">
    <source>
        <dbReference type="Proteomes" id="UP000324222"/>
    </source>
</evidence>
<evidence type="ECO:0000313" key="2">
    <source>
        <dbReference type="EMBL" id="MPC43536.1"/>
    </source>
</evidence>
<dbReference type="EMBL" id="VSRR010005871">
    <property type="protein sequence ID" value="MPC43536.1"/>
    <property type="molecule type" value="Genomic_DNA"/>
</dbReference>
<keyword evidence="1" id="KW-0472">Membrane</keyword>
<accession>A0A5B7FDZ5</accession>
<keyword evidence="1" id="KW-1133">Transmembrane helix</keyword>
<dbReference type="Proteomes" id="UP000324222">
    <property type="component" value="Unassembled WGS sequence"/>
</dbReference>